<reference evidence="1" key="1">
    <citation type="submission" date="2014-11" db="EMBL/GenBank/DDBJ databases">
        <authorList>
            <person name="Amaro Gonzalez C."/>
        </authorList>
    </citation>
    <scope>NUCLEOTIDE SEQUENCE</scope>
</reference>
<protein>
    <submittedName>
        <fullName evidence="1">Uncharacterized protein</fullName>
    </submittedName>
</protein>
<dbReference type="AlphaFoldDB" id="A0A0E9T2W2"/>
<accession>A0A0E9T2W2</accession>
<organism evidence="1">
    <name type="scientific">Anguilla anguilla</name>
    <name type="common">European freshwater eel</name>
    <name type="synonym">Muraena anguilla</name>
    <dbReference type="NCBI Taxonomy" id="7936"/>
    <lineage>
        <taxon>Eukaryota</taxon>
        <taxon>Metazoa</taxon>
        <taxon>Chordata</taxon>
        <taxon>Craniata</taxon>
        <taxon>Vertebrata</taxon>
        <taxon>Euteleostomi</taxon>
        <taxon>Actinopterygii</taxon>
        <taxon>Neopterygii</taxon>
        <taxon>Teleostei</taxon>
        <taxon>Anguilliformes</taxon>
        <taxon>Anguillidae</taxon>
        <taxon>Anguilla</taxon>
    </lineage>
</organism>
<name>A0A0E9T2W2_ANGAN</name>
<dbReference type="GO" id="GO:0003676">
    <property type="term" value="F:nucleic acid binding"/>
    <property type="evidence" value="ECO:0007669"/>
    <property type="project" value="InterPro"/>
</dbReference>
<dbReference type="InterPro" id="IPR036397">
    <property type="entry name" value="RNaseH_sf"/>
</dbReference>
<reference evidence="1" key="2">
    <citation type="journal article" date="2015" name="Fish Shellfish Immunol.">
        <title>Early steps in the European eel (Anguilla anguilla)-Vibrio vulnificus interaction in the gills: Role of the RtxA13 toxin.</title>
        <authorList>
            <person name="Callol A."/>
            <person name="Pajuelo D."/>
            <person name="Ebbesson L."/>
            <person name="Teles M."/>
            <person name="MacKenzie S."/>
            <person name="Amaro C."/>
        </authorList>
    </citation>
    <scope>NUCLEOTIDE SEQUENCE</scope>
</reference>
<dbReference type="EMBL" id="GBXM01060794">
    <property type="protein sequence ID" value="JAH47783.1"/>
    <property type="molecule type" value="Transcribed_RNA"/>
</dbReference>
<proteinExistence type="predicted"/>
<dbReference type="Gene3D" id="3.30.420.10">
    <property type="entry name" value="Ribonuclease H-like superfamily/Ribonuclease H"/>
    <property type="match status" value="1"/>
</dbReference>
<sequence>MSTVNSGSVMVWGCFAALGPGRFAFMEGTMNSVLNQNILKENVRSSVCELKRNWVMQEDDDQNSKASPHLNCRKETKLKFWSSVVKVLT</sequence>
<dbReference type="EMBL" id="GBXM01060638">
    <property type="protein sequence ID" value="JAH47939.1"/>
    <property type="molecule type" value="Transcribed_RNA"/>
</dbReference>
<evidence type="ECO:0000313" key="1">
    <source>
        <dbReference type="EMBL" id="JAH47939.1"/>
    </source>
</evidence>